<dbReference type="GO" id="GO:0005640">
    <property type="term" value="C:nuclear outer membrane"/>
    <property type="evidence" value="ECO:0007669"/>
    <property type="project" value="TreeGrafter"/>
</dbReference>
<evidence type="ECO:0000313" key="13">
    <source>
        <dbReference type="Proteomes" id="UP001497623"/>
    </source>
</evidence>
<gene>
    <name evidence="12" type="ORF">MNOR_LOCUS35920</name>
</gene>
<dbReference type="SMART" id="SM00150">
    <property type="entry name" value="SPEC"/>
    <property type="match status" value="5"/>
</dbReference>
<comment type="subcellular location">
    <subcellularLocation>
        <location evidence="1">Nucleus membrane</location>
    </subcellularLocation>
</comment>
<organism evidence="12 13">
    <name type="scientific">Meganyctiphanes norvegica</name>
    <name type="common">Northern krill</name>
    <name type="synonym">Thysanopoda norvegica</name>
    <dbReference type="NCBI Taxonomy" id="48144"/>
    <lineage>
        <taxon>Eukaryota</taxon>
        <taxon>Metazoa</taxon>
        <taxon>Ecdysozoa</taxon>
        <taxon>Arthropoda</taxon>
        <taxon>Crustacea</taxon>
        <taxon>Multicrustacea</taxon>
        <taxon>Malacostraca</taxon>
        <taxon>Eumalacostraca</taxon>
        <taxon>Eucarida</taxon>
        <taxon>Euphausiacea</taxon>
        <taxon>Euphausiidae</taxon>
        <taxon>Meganyctiphanes</taxon>
    </lineage>
</organism>
<feature type="domain" description="KASH" evidence="11">
    <location>
        <begin position="1221"/>
        <end position="1281"/>
    </location>
</feature>
<evidence type="ECO:0000256" key="3">
    <source>
        <dbReference type="ARBA" id="ARBA00022692"/>
    </source>
</evidence>
<sequence length="1281" mass="147544">MATPAPASREGLYETSRMCQAHNSVLATQTDVLNKLEAQAQKNDAPQHLKDLQGRLKDLLLHHKSLLGTVSEKEKILKQTISQWEDYRCKVAQMQSWLLSLEQEKQGLQLRQVPQKRLQKVIDRLKHLIQQLTQGEEQVEEVSNLCQQQLLTSCDSSIHPVLKAELGSLQQRVKNLHAGLQTWLLYLQRCAELWGSFQDSFNNLQEILAKHQSQVSEELPKDFPLIQERIACYQEAITDLESLASDLTQLRTLREEMVESLTPADSRLVTQRMWRVTQLQAELIHEYKMKINTLEDQLESWELYETKYTNFIKWTKDMEEKIVDGSEQYIDTLVRKLEYDYIKEINSKTIEKLWLTTEGEKLISCSNANQVAEITEKMETIKDTWSNLNDICNSRRQKLQDIINTISKAEITLTDLKDWLFAVEKKLSSPVIFLYKTKREIDRLLETEEELRREIENQSTTILSALDLCNTVICDCKEFDADGDTDSIQEVHSNLELRWISIKTRSDERKTFIKKTGKMWDELESIHKPFVQWLMSVENRVAGVNATAAFLSYADLSQTAAHIYQLQKDIHDHTLNYEKLNQKYRLLARPYGKDNRLDQENEIREMVKSANSRFHKVSHQVTIVLRRLRYSAKLYEEFDTKREYLTIWLTELTKQLTKYEHEYCREPQKNISTQLNLAIEYEKRQDELSLFENLITLLYKRSCYDDCSNIEESLKDYWNMQSLLYVHLNTLQDESSLSIAQKLSEKEELTDIIAELEQSKNGAAFPTENNATNSDVIEEDSCDFYRKSVKEELTTALTETTGILQQLEDTINIPIPKDNDDYVAENDYQALSKQIAKCQSSVDLLVSLSESASDDEDDQQLLPEVACITRRFRQLECQAQAKQAILKERSASSSSSPPTSQTCALCSQNNWNQFENDLTHLEQWLIQAQVTLAARSGPPDDMAQIELAAQTHREFLMEVECHKAVIASLNTVGSHFAQHTSDISRRLTVKERLNTINSRWEAVCNASSAWQTKLYLALMGNTEFQKTITDLLAWTESADTTLQDMSLEDVRDDSRIKECTTKVIEVQTEVERCHPRVAVLYESSQYLLASDELNSKVSDSIDSNSNNITESTKSTVMSSNNIAVRRQLQLLDGRLQHLSLLCKNKLKQISQKTGKSLHEILAMLDLHGASSSLKSSADFALVHHSPLSITSNKKLEKEHCKNGNMVNIATTNTTPEKRGWWNFICRVMRAALPIYAFMLLMWIFMFLLVPTSEDRMSCSMANTFARSLDPMLRYTNGPPPF</sequence>
<dbReference type="GO" id="GO:0051015">
    <property type="term" value="F:actin filament binding"/>
    <property type="evidence" value="ECO:0007669"/>
    <property type="project" value="TreeGrafter"/>
</dbReference>
<keyword evidence="9" id="KW-0175">Coiled coil</keyword>
<keyword evidence="6 8" id="KW-0472">Membrane</keyword>
<comment type="similarity">
    <text evidence="2">Belongs to the nesprin family.</text>
</comment>
<keyword evidence="7" id="KW-0539">Nucleus</keyword>
<evidence type="ECO:0000256" key="9">
    <source>
        <dbReference type="SAM" id="Coils"/>
    </source>
</evidence>
<evidence type="ECO:0000256" key="10">
    <source>
        <dbReference type="SAM" id="Phobius"/>
    </source>
</evidence>
<dbReference type="PROSITE" id="PS51049">
    <property type="entry name" value="KASH"/>
    <property type="match status" value="1"/>
</dbReference>
<feature type="coiled-coil region" evidence="9">
    <location>
        <begin position="434"/>
        <end position="461"/>
    </location>
</feature>
<dbReference type="InterPro" id="IPR012315">
    <property type="entry name" value="KASH"/>
</dbReference>
<evidence type="ECO:0000259" key="11">
    <source>
        <dbReference type="PROSITE" id="PS51049"/>
    </source>
</evidence>
<evidence type="ECO:0000256" key="4">
    <source>
        <dbReference type="ARBA" id="ARBA00022737"/>
    </source>
</evidence>
<dbReference type="PANTHER" id="PTHR47535:SF1">
    <property type="entry name" value="NESPRIN-1"/>
    <property type="match status" value="1"/>
</dbReference>
<evidence type="ECO:0000256" key="7">
    <source>
        <dbReference type="ARBA" id="ARBA00023242"/>
    </source>
</evidence>
<dbReference type="Gene3D" id="1.20.58.60">
    <property type="match status" value="5"/>
</dbReference>
<evidence type="ECO:0000256" key="8">
    <source>
        <dbReference type="PROSITE-ProRule" id="PRU00385"/>
    </source>
</evidence>
<keyword evidence="5 10" id="KW-1133">Transmembrane helix</keyword>
<feature type="topological domain" description="Cytoplasmic" evidence="8">
    <location>
        <begin position="1"/>
        <end position="1229"/>
    </location>
</feature>
<dbReference type="GO" id="GO:0007097">
    <property type="term" value="P:nuclear migration"/>
    <property type="evidence" value="ECO:0007669"/>
    <property type="project" value="TreeGrafter"/>
</dbReference>
<reference evidence="12 13" key="1">
    <citation type="submission" date="2024-05" db="EMBL/GenBank/DDBJ databases">
        <authorList>
            <person name="Wallberg A."/>
        </authorList>
    </citation>
    <scope>NUCLEOTIDE SEQUENCE [LARGE SCALE GENOMIC DNA]</scope>
</reference>
<dbReference type="Pfam" id="PF00435">
    <property type="entry name" value="Spectrin"/>
    <property type="match status" value="1"/>
</dbReference>
<feature type="coiled-coil region" evidence="9">
    <location>
        <begin position="118"/>
        <end position="145"/>
    </location>
</feature>
<dbReference type="PANTHER" id="PTHR47535">
    <property type="entry name" value="MUSCLE-SPECIFIC PROTEIN 300 KDA, ISOFORM G"/>
    <property type="match status" value="1"/>
</dbReference>
<keyword evidence="13" id="KW-1185">Reference proteome</keyword>
<feature type="topological domain" description="Perinuclear space" evidence="8">
    <location>
        <begin position="1251"/>
        <end position="1281"/>
    </location>
</feature>
<keyword evidence="4" id="KW-0677">Repeat</keyword>
<keyword evidence="3 8" id="KW-0812">Transmembrane</keyword>
<feature type="transmembrane region" description="Helical" evidence="10">
    <location>
        <begin position="1232"/>
        <end position="1250"/>
    </location>
</feature>
<dbReference type="Pfam" id="PF10541">
    <property type="entry name" value="KASH"/>
    <property type="match status" value="1"/>
</dbReference>
<evidence type="ECO:0000256" key="5">
    <source>
        <dbReference type="ARBA" id="ARBA00022989"/>
    </source>
</evidence>
<dbReference type="CDD" id="cd00176">
    <property type="entry name" value="SPEC"/>
    <property type="match status" value="1"/>
</dbReference>
<evidence type="ECO:0000256" key="1">
    <source>
        <dbReference type="ARBA" id="ARBA00004126"/>
    </source>
</evidence>
<protein>
    <recommendedName>
        <fullName evidence="11">KASH domain-containing protein</fullName>
    </recommendedName>
</protein>
<name>A0AAV2SI13_MEGNR</name>
<dbReference type="InterPro" id="IPR018159">
    <property type="entry name" value="Spectrin/alpha-actinin"/>
</dbReference>
<evidence type="ECO:0000313" key="12">
    <source>
        <dbReference type="EMBL" id="CAL4185172.1"/>
    </source>
</evidence>
<evidence type="ECO:0000256" key="6">
    <source>
        <dbReference type="ARBA" id="ARBA00023136"/>
    </source>
</evidence>
<dbReference type="EMBL" id="CAXKWB010062345">
    <property type="protein sequence ID" value="CAL4185172.1"/>
    <property type="molecule type" value="Genomic_DNA"/>
</dbReference>
<proteinExistence type="inferred from homology"/>
<accession>A0AAV2SI13</accession>
<dbReference type="SMART" id="SM01249">
    <property type="entry name" value="KASH"/>
    <property type="match status" value="1"/>
</dbReference>
<dbReference type="InterPro" id="IPR052403">
    <property type="entry name" value="LINC-complex_assoc"/>
</dbReference>
<dbReference type="SUPFAM" id="SSF46966">
    <property type="entry name" value="Spectrin repeat"/>
    <property type="match status" value="6"/>
</dbReference>
<dbReference type="GO" id="GO:0005737">
    <property type="term" value="C:cytoplasm"/>
    <property type="evidence" value="ECO:0007669"/>
    <property type="project" value="TreeGrafter"/>
</dbReference>
<dbReference type="GO" id="GO:0034993">
    <property type="term" value="C:meiotic nuclear membrane microtubule tethering complex"/>
    <property type="evidence" value="ECO:0007669"/>
    <property type="project" value="TreeGrafter"/>
</dbReference>
<dbReference type="Proteomes" id="UP001497623">
    <property type="component" value="Unassembled WGS sequence"/>
</dbReference>
<dbReference type="InterPro" id="IPR002017">
    <property type="entry name" value="Spectrin_repeat"/>
</dbReference>
<evidence type="ECO:0000256" key="2">
    <source>
        <dbReference type="ARBA" id="ARBA00008619"/>
    </source>
</evidence>
<comment type="caution">
    <text evidence="12">The sequence shown here is derived from an EMBL/GenBank/DDBJ whole genome shotgun (WGS) entry which is preliminary data.</text>
</comment>